<dbReference type="Gene3D" id="2.40.50.100">
    <property type="match status" value="1"/>
</dbReference>
<dbReference type="GO" id="GO:0046677">
    <property type="term" value="P:response to antibiotic"/>
    <property type="evidence" value="ECO:0007669"/>
    <property type="project" value="TreeGrafter"/>
</dbReference>
<gene>
    <name evidence="8" type="ORF">F6X53_02385</name>
</gene>
<dbReference type="PANTHER" id="PTHR30158:SF24">
    <property type="entry name" value="HLYD FAMILY SECRETION PROTEIN"/>
    <property type="match status" value="1"/>
</dbReference>
<comment type="subcellular location">
    <subcellularLocation>
        <location evidence="1">Cell envelope</location>
    </subcellularLocation>
</comment>
<feature type="compositionally biased region" description="Pro residues" evidence="3">
    <location>
        <begin position="421"/>
        <end position="437"/>
    </location>
</feature>
<dbReference type="GO" id="GO:0022857">
    <property type="term" value="F:transmembrane transporter activity"/>
    <property type="evidence" value="ECO:0007669"/>
    <property type="project" value="InterPro"/>
</dbReference>
<dbReference type="PANTHER" id="PTHR30158">
    <property type="entry name" value="ACRA/E-RELATED COMPONENT OF DRUG EFFLUX TRANSPORTER"/>
    <property type="match status" value="1"/>
</dbReference>
<dbReference type="OrthoDB" id="9816569at2"/>
<evidence type="ECO:0000259" key="6">
    <source>
        <dbReference type="Pfam" id="PF25944"/>
    </source>
</evidence>
<protein>
    <submittedName>
        <fullName evidence="8">Efflux RND transporter periplasmic adaptor subunit</fullName>
    </submittedName>
</protein>
<dbReference type="InterPro" id="IPR058624">
    <property type="entry name" value="MdtA-like_HH"/>
</dbReference>
<dbReference type="NCBIfam" id="TIGR01730">
    <property type="entry name" value="RND_mfp"/>
    <property type="match status" value="1"/>
</dbReference>
<keyword evidence="9" id="KW-1185">Reference proteome</keyword>
<evidence type="ECO:0000256" key="2">
    <source>
        <dbReference type="ARBA" id="ARBA00009477"/>
    </source>
</evidence>
<dbReference type="Gene3D" id="2.40.30.170">
    <property type="match status" value="1"/>
</dbReference>
<dbReference type="EMBL" id="VZZK01000002">
    <property type="protein sequence ID" value="KAB1081178.1"/>
    <property type="molecule type" value="Genomic_DNA"/>
</dbReference>
<dbReference type="Pfam" id="PF25917">
    <property type="entry name" value="BSH_RND"/>
    <property type="match status" value="1"/>
</dbReference>
<evidence type="ECO:0000256" key="1">
    <source>
        <dbReference type="ARBA" id="ARBA00004196"/>
    </source>
</evidence>
<organism evidence="8 9">
    <name type="scientific">Methylobacterium soli</name>
    <dbReference type="NCBI Taxonomy" id="553447"/>
    <lineage>
        <taxon>Bacteria</taxon>
        <taxon>Pseudomonadati</taxon>
        <taxon>Pseudomonadota</taxon>
        <taxon>Alphaproteobacteria</taxon>
        <taxon>Hyphomicrobiales</taxon>
        <taxon>Methylobacteriaceae</taxon>
        <taxon>Methylobacterium</taxon>
    </lineage>
</organism>
<dbReference type="FunFam" id="2.40.420.20:FF:000001">
    <property type="entry name" value="Efflux RND transporter periplasmic adaptor subunit"/>
    <property type="match status" value="1"/>
</dbReference>
<sequence>MRNAPRPTVAPWPAIAPSPEAGSSRAPVQEGPWLRGLAAGLLSVVAGCNEANHYVPPPPPAVSVAQPIERPVIRYFELTGNTQAFATVDLEARVQGFLDAITYTDGASVRKGTPLFTLQRNTYEAQLKQAQGSLTAQVAARTNAQSEYQRQATLGKEEFASQAHVEDTKTRFDQAAAAVTEAQANLDLATINLGYTQVLAPFDGIVTNHLVDVGALVGVGGPTKLATIVRVDPIYVYFNVSEQQVLLVKQGLVKEGRTLGDLARIPVEIGLQSETGYPHRGVLNYVAPQVDPSTGTLLARGIFANEGHALMPGLFVRVRVPVQHENRALLVRDDAIGTSQRGAYVLVVGADDKVVQRVVTPGAREGRYRVIEAGLAPEDWVVTEGIQRAIPGAKVAPQRMPSPTASAEADEAGILPPTILPPTILPATAQPPTPSPSPATAVPAAVVPATILPGASPRR</sequence>
<dbReference type="Gene3D" id="2.40.420.20">
    <property type="match status" value="1"/>
</dbReference>
<reference evidence="8 9" key="1">
    <citation type="submission" date="2019-09" db="EMBL/GenBank/DDBJ databases">
        <title>YIM 48816 draft genome.</title>
        <authorList>
            <person name="Jiang L."/>
        </authorList>
    </citation>
    <scope>NUCLEOTIDE SEQUENCE [LARGE SCALE GENOMIC DNA]</scope>
    <source>
        <strain evidence="8 9">YIM 48816</strain>
    </source>
</reference>
<feature type="domain" description="Multidrug resistance protein MdtA-like alpha-helical hairpin" evidence="4">
    <location>
        <begin position="126"/>
        <end position="196"/>
    </location>
</feature>
<dbReference type="InterPro" id="IPR006143">
    <property type="entry name" value="RND_pump_MFP"/>
</dbReference>
<comment type="similarity">
    <text evidence="2">Belongs to the membrane fusion protein (MFP) (TC 8.A.1) family.</text>
</comment>
<dbReference type="InterPro" id="IPR058627">
    <property type="entry name" value="MdtA-like_C"/>
</dbReference>
<comment type="caution">
    <text evidence="8">The sequence shown here is derived from an EMBL/GenBank/DDBJ whole genome shotgun (WGS) entry which is preliminary data.</text>
</comment>
<accession>A0A6L3T6X2</accession>
<dbReference type="InterPro" id="IPR058625">
    <property type="entry name" value="MdtA-like_BSH"/>
</dbReference>
<evidence type="ECO:0000259" key="4">
    <source>
        <dbReference type="Pfam" id="PF25876"/>
    </source>
</evidence>
<feature type="domain" description="Multidrug resistance protein MdtA-like beta-barrel" evidence="6">
    <location>
        <begin position="233"/>
        <end position="322"/>
    </location>
</feature>
<evidence type="ECO:0000313" key="8">
    <source>
        <dbReference type="EMBL" id="KAB1081178.1"/>
    </source>
</evidence>
<feature type="domain" description="Multidrug resistance protein MdtA-like barrel-sandwich hybrid" evidence="5">
    <location>
        <begin position="87"/>
        <end position="228"/>
    </location>
</feature>
<dbReference type="Proteomes" id="UP000474159">
    <property type="component" value="Unassembled WGS sequence"/>
</dbReference>
<evidence type="ECO:0000256" key="3">
    <source>
        <dbReference type="SAM" id="MobiDB-lite"/>
    </source>
</evidence>
<evidence type="ECO:0000259" key="7">
    <source>
        <dbReference type="Pfam" id="PF25967"/>
    </source>
</evidence>
<evidence type="ECO:0000313" key="9">
    <source>
        <dbReference type="Proteomes" id="UP000474159"/>
    </source>
</evidence>
<feature type="region of interest" description="Disordered" evidence="3">
    <location>
        <begin position="421"/>
        <end position="442"/>
    </location>
</feature>
<feature type="domain" description="Multidrug resistance protein MdtA-like C-terminal permuted SH3" evidence="7">
    <location>
        <begin position="328"/>
        <end position="388"/>
    </location>
</feature>
<evidence type="ECO:0000259" key="5">
    <source>
        <dbReference type="Pfam" id="PF25917"/>
    </source>
</evidence>
<dbReference type="Pfam" id="PF25967">
    <property type="entry name" value="RND-MFP_C"/>
    <property type="match status" value="1"/>
</dbReference>
<proteinExistence type="inferred from homology"/>
<dbReference type="AlphaFoldDB" id="A0A6L3T6X2"/>
<dbReference type="Pfam" id="PF25944">
    <property type="entry name" value="Beta-barrel_RND"/>
    <property type="match status" value="1"/>
</dbReference>
<dbReference type="SUPFAM" id="SSF111369">
    <property type="entry name" value="HlyD-like secretion proteins"/>
    <property type="match status" value="1"/>
</dbReference>
<dbReference type="Pfam" id="PF25876">
    <property type="entry name" value="HH_MFP_RND"/>
    <property type="match status" value="1"/>
</dbReference>
<dbReference type="GO" id="GO:0030313">
    <property type="term" value="C:cell envelope"/>
    <property type="evidence" value="ECO:0007669"/>
    <property type="project" value="UniProtKB-SubCell"/>
</dbReference>
<name>A0A6L3T6X2_9HYPH</name>
<dbReference type="Gene3D" id="1.10.287.470">
    <property type="entry name" value="Helix hairpin bin"/>
    <property type="match status" value="1"/>
</dbReference>
<feature type="region of interest" description="Disordered" evidence="3">
    <location>
        <begin position="1"/>
        <end position="28"/>
    </location>
</feature>
<dbReference type="InterPro" id="IPR058626">
    <property type="entry name" value="MdtA-like_b-barrel"/>
</dbReference>
<dbReference type="GO" id="GO:0005886">
    <property type="term" value="C:plasma membrane"/>
    <property type="evidence" value="ECO:0007669"/>
    <property type="project" value="TreeGrafter"/>
</dbReference>